<dbReference type="GO" id="GO:0005524">
    <property type="term" value="F:ATP binding"/>
    <property type="evidence" value="ECO:0007669"/>
    <property type="project" value="UniProtKB-KW"/>
</dbReference>
<dbReference type="InterPro" id="IPR024088">
    <property type="entry name" value="Tyr-tRNA-ligase_bac-type"/>
</dbReference>
<evidence type="ECO:0000256" key="4">
    <source>
        <dbReference type="ARBA" id="ARBA00011738"/>
    </source>
</evidence>
<comment type="catalytic activity">
    <reaction evidence="13 15">
        <text>tRNA(Tyr) + L-tyrosine + ATP = L-tyrosyl-tRNA(Tyr) + AMP + diphosphate + H(+)</text>
        <dbReference type="Rhea" id="RHEA:10220"/>
        <dbReference type="Rhea" id="RHEA-COMP:9706"/>
        <dbReference type="Rhea" id="RHEA-COMP:9707"/>
        <dbReference type="ChEBI" id="CHEBI:15378"/>
        <dbReference type="ChEBI" id="CHEBI:30616"/>
        <dbReference type="ChEBI" id="CHEBI:33019"/>
        <dbReference type="ChEBI" id="CHEBI:58315"/>
        <dbReference type="ChEBI" id="CHEBI:78442"/>
        <dbReference type="ChEBI" id="CHEBI:78536"/>
        <dbReference type="ChEBI" id="CHEBI:456215"/>
        <dbReference type="EC" id="6.1.1.1"/>
    </reaction>
</comment>
<dbReference type="Proteomes" id="UP000828390">
    <property type="component" value="Unassembled WGS sequence"/>
</dbReference>
<reference evidence="17" key="2">
    <citation type="submission" date="2020-11" db="EMBL/GenBank/DDBJ databases">
        <authorList>
            <person name="McCartney M.A."/>
            <person name="Auch B."/>
            <person name="Kono T."/>
            <person name="Mallez S."/>
            <person name="Becker A."/>
            <person name="Gohl D.M."/>
            <person name="Silverstein K.A.T."/>
            <person name="Koren S."/>
            <person name="Bechman K.B."/>
            <person name="Herman A."/>
            <person name="Abrahante J.E."/>
            <person name="Garbe J."/>
        </authorList>
    </citation>
    <scope>NUCLEOTIDE SEQUENCE</scope>
    <source>
        <strain evidence="17">Duluth1</strain>
        <tissue evidence="17">Whole animal</tissue>
    </source>
</reference>
<dbReference type="GO" id="GO:0006437">
    <property type="term" value="P:tyrosyl-tRNA aminoacylation"/>
    <property type="evidence" value="ECO:0007669"/>
    <property type="project" value="InterPro"/>
</dbReference>
<feature type="domain" description="Tyrosine--tRNA ligase SYY-like C-terminal" evidence="16">
    <location>
        <begin position="383"/>
        <end position="467"/>
    </location>
</feature>
<comment type="subcellular location">
    <subcellularLocation>
        <location evidence="2">Mitochondrion matrix</location>
    </subcellularLocation>
</comment>
<dbReference type="PROSITE" id="PS50889">
    <property type="entry name" value="S4"/>
    <property type="match status" value="1"/>
</dbReference>
<keyword evidence="18" id="KW-1185">Reference proteome</keyword>
<evidence type="ECO:0000256" key="9">
    <source>
        <dbReference type="ARBA" id="ARBA00022917"/>
    </source>
</evidence>
<keyword evidence="11" id="KW-0496">Mitochondrion</keyword>
<keyword evidence="6 15" id="KW-0547">Nucleotide-binding</keyword>
<evidence type="ECO:0000256" key="10">
    <source>
        <dbReference type="ARBA" id="ARBA00022946"/>
    </source>
</evidence>
<dbReference type="Gene3D" id="3.10.290.10">
    <property type="entry name" value="RNA-binding S4 domain"/>
    <property type="match status" value="1"/>
</dbReference>
<comment type="caution">
    <text evidence="17">The sequence shown here is derived from an EMBL/GenBank/DDBJ whole genome shotgun (WGS) entry which is preliminary data.</text>
</comment>
<dbReference type="SUPFAM" id="SSF52374">
    <property type="entry name" value="Nucleotidylyl transferase"/>
    <property type="match status" value="1"/>
</dbReference>
<proteinExistence type="inferred from homology"/>
<organism evidence="17 18">
    <name type="scientific">Dreissena polymorpha</name>
    <name type="common">Zebra mussel</name>
    <name type="synonym">Mytilus polymorpha</name>
    <dbReference type="NCBI Taxonomy" id="45954"/>
    <lineage>
        <taxon>Eukaryota</taxon>
        <taxon>Metazoa</taxon>
        <taxon>Spiralia</taxon>
        <taxon>Lophotrochozoa</taxon>
        <taxon>Mollusca</taxon>
        <taxon>Bivalvia</taxon>
        <taxon>Autobranchia</taxon>
        <taxon>Heteroconchia</taxon>
        <taxon>Euheterodonta</taxon>
        <taxon>Imparidentia</taxon>
        <taxon>Neoheterodontei</taxon>
        <taxon>Myida</taxon>
        <taxon>Dreissenoidea</taxon>
        <taxon>Dreissenidae</taxon>
        <taxon>Dreissena</taxon>
    </lineage>
</organism>
<dbReference type="SUPFAM" id="SSF55174">
    <property type="entry name" value="Alpha-L RNA-binding motif"/>
    <property type="match status" value="1"/>
</dbReference>
<dbReference type="InterPro" id="IPR054608">
    <property type="entry name" value="SYY-like_C"/>
</dbReference>
<dbReference type="EC" id="6.1.1.1" evidence="15"/>
<name>A0A9D4RAT9_DREPO</name>
<dbReference type="GO" id="GO:0004831">
    <property type="term" value="F:tyrosine-tRNA ligase activity"/>
    <property type="evidence" value="ECO:0007669"/>
    <property type="project" value="UniProtKB-EC"/>
</dbReference>
<dbReference type="GO" id="GO:0005829">
    <property type="term" value="C:cytosol"/>
    <property type="evidence" value="ECO:0007669"/>
    <property type="project" value="TreeGrafter"/>
</dbReference>
<reference evidence="17" key="1">
    <citation type="journal article" date="2019" name="bioRxiv">
        <title>The Genome of the Zebra Mussel, Dreissena polymorpha: A Resource for Invasive Species Research.</title>
        <authorList>
            <person name="McCartney M.A."/>
            <person name="Auch B."/>
            <person name="Kono T."/>
            <person name="Mallez S."/>
            <person name="Zhang Y."/>
            <person name="Obille A."/>
            <person name="Becker A."/>
            <person name="Abrahante J.E."/>
            <person name="Garbe J."/>
            <person name="Badalamenti J.P."/>
            <person name="Herman A."/>
            <person name="Mangelson H."/>
            <person name="Liachko I."/>
            <person name="Sullivan S."/>
            <person name="Sone E.D."/>
            <person name="Koren S."/>
            <person name="Silverstein K.A.T."/>
            <person name="Beckman K.B."/>
            <person name="Gohl D.M."/>
        </authorList>
    </citation>
    <scope>NUCLEOTIDE SEQUENCE</scope>
    <source>
        <strain evidence="17">Duluth1</strain>
        <tissue evidence="17">Whole animal</tissue>
    </source>
</reference>
<keyword evidence="8 14" id="KW-0694">RNA-binding</keyword>
<evidence type="ECO:0000259" key="16">
    <source>
        <dbReference type="Pfam" id="PF22421"/>
    </source>
</evidence>
<keyword evidence="5 15" id="KW-0436">Ligase</keyword>
<dbReference type="InterPro" id="IPR001412">
    <property type="entry name" value="aa-tRNA-synth_I_CS"/>
</dbReference>
<evidence type="ECO:0000256" key="7">
    <source>
        <dbReference type="ARBA" id="ARBA00022840"/>
    </source>
</evidence>
<dbReference type="NCBIfam" id="TIGR00234">
    <property type="entry name" value="tyrS"/>
    <property type="match status" value="1"/>
</dbReference>
<dbReference type="Pfam" id="PF22421">
    <property type="entry name" value="SYY_C-terminal"/>
    <property type="match status" value="1"/>
</dbReference>
<accession>A0A9D4RAT9</accession>
<evidence type="ECO:0000313" key="17">
    <source>
        <dbReference type="EMBL" id="KAH3861556.1"/>
    </source>
</evidence>
<dbReference type="InterPro" id="IPR036986">
    <property type="entry name" value="S4_RNA-bd_sf"/>
</dbReference>
<dbReference type="FunFam" id="3.40.50.620:FF:000107">
    <property type="entry name" value="Tyrosine--tRNA ligase"/>
    <property type="match status" value="1"/>
</dbReference>
<evidence type="ECO:0000256" key="15">
    <source>
        <dbReference type="RuleBase" id="RU361234"/>
    </source>
</evidence>
<dbReference type="FunFam" id="1.10.240.10:FF:000001">
    <property type="entry name" value="Tyrosine--tRNA ligase"/>
    <property type="match status" value="1"/>
</dbReference>
<dbReference type="Gene3D" id="1.10.240.10">
    <property type="entry name" value="Tyrosyl-Transfer RNA Synthetase"/>
    <property type="match status" value="1"/>
</dbReference>
<dbReference type="Pfam" id="PF00579">
    <property type="entry name" value="tRNA-synt_1b"/>
    <property type="match status" value="1"/>
</dbReference>
<comment type="subunit">
    <text evidence="4">Homodimer.</text>
</comment>
<evidence type="ECO:0000256" key="11">
    <source>
        <dbReference type="ARBA" id="ARBA00023128"/>
    </source>
</evidence>
<evidence type="ECO:0000256" key="1">
    <source>
        <dbReference type="ARBA" id="ARBA00002025"/>
    </source>
</evidence>
<dbReference type="GO" id="GO:0005759">
    <property type="term" value="C:mitochondrial matrix"/>
    <property type="evidence" value="ECO:0007669"/>
    <property type="project" value="UniProtKB-SubCell"/>
</dbReference>
<evidence type="ECO:0000256" key="8">
    <source>
        <dbReference type="ARBA" id="ARBA00022884"/>
    </source>
</evidence>
<dbReference type="InterPro" id="IPR002305">
    <property type="entry name" value="aa-tRNA-synth_Ic"/>
</dbReference>
<comment type="function">
    <text evidence="1">Catalyzes the attachment of tyrosine to tRNA(Tyr) in a two-step reaction: tyrosine is first activated by ATP to form Tyr-AMP and then transferred to the acceptor end of tRNA(Tyr).</text>
</comment>
<dbReference type="InterPro" id="IPR014729">
    <property type="entry name" value="Rossmann-like_a/b/a_fold"/>
</dbReference>
<dbReference type="InterPro" id="IPR002307">
    <property type="entry name" value="Tyr-tRNA-ligase"/>
</dbReference>
<evidence type="ECO:0000256" key="6">
    <source>
        <dbReference type="ARBA" id="ARBA00022741"/>
    </source>
</evidence>
<dbReference type="HAMAP" id="MF_02006">
    <property type="entry name" value="Tyr_tRNA_synth_type1"/>
    <property type="match status" value="1"/>
</dbReference>
<evidence type="ECO:0000256" key="5">
    <source>
        <dbReference type="ARBA" id="ARBA00022598"/>
    </source>
</evidence>
<dbReference type="PROSITE" id="PS00178">
    <property type="entry name" value="AA_TRNA_LIGASE_I"/>
    <property type="match status" value="1"/>
</dbReference>
<evidence type="ECO:0000313" key="18">
    <source>
        <dbReference type="Proteomes" id="UP000828390"/>
    </source>
</evidence>
<gene>
    <name evidence="17" type="ORF">DPMN_024488</name>
</gene>
<dbReference type="FunFam" id="3.10.290.10:FF:000017">
    <property type="entry name" value="Tyrosine--tRNA ligase"/>
    <property type="match status" value="1"/>
</dbReference>
<keyword evidence="10" id="KW-0809">Transit peptide</keyword>
<dbReference type="InterPro" id="IPR024107">
    <property type="entry name" value="Tyr-tRNA-ligase_bac_1"/>
</dbReference>
<dbReference type="CDD" id="cd00165">
    <property type="entry name" value="S4"/>
    <property type="match status" value="1"/>
</dbReference>
<dbReference type="PRINTS" id="PR01040">
    <property type="entry name" value="TRNASYNTHTYR"/>
</dbReference>
<keyword evidence="9 15" id="KW-0648">Protein biosynthesis</keyword>
<dbReference type="GO" id="GO:0003723">
    <property type="term" value="F:RNA binding"/>
    <property type="evidence" value="ECO:0007669"/>
    <property type="project" value="UniProtKB-KW"/>
</dbReference>
<evidence type="ECO:0000256" key="2">
    <source>
        <dbReference type="ARBA" id="ARBA00004305"/>
    </source>
</evidence>
<dbReference type="CDD" id="cd00805">
    <property type="entry name" value="TyrRS_core"/>
    <property type="match status" value="1"/>
</dbReference>
<dbReference type="PANTHER" id="PTHR11766">
    <property type="entry name" value="TYROSYL-TRNA SYNTHETASE"/>
    <property type="match status" value="1"/>
</dbReference>
<dbReference type="AlphaFoldDB" id="A0A9D4RAT9"/>
<sequence>MHRRMMKAYPHQLQLLQHIILRCIPCHSRRYGTAVVRDILKLHKRGVFHHMMPELRVPDLAKKLSSPQTVYCGFDPTADSLHIGNLLAIITLIHCQRAGHSPIALVGGATGKIGDPSGKNTERPRLDDDIIEKNVRGIMENLERIFTNHAVYLWNDYRELKDVRLLNNISWYREMNILDFLNNIGRHFRMTTMLKKECVSSRLSTKEGLSFTEFAYQTFQAYDWVHLLKTYDCCIQIGGNDQQGNITAGLELIEKMLRQDAYGLTIPLVTSSTGQKVGKSEGNAVWLDPRKTTPYELYQYFYNVADADLSQYMRWFTFLPEEDIDRLLRDHKMEPEKRKPQRLLAEKVLVLVHGEAGLLEAQRWTEAFFSPSPESLLHLSDSDMQRLFTSAPTTDLLLDHGTTVLDVLIKTKAFDRQVDADKVVREGGVYINKVRVTDPGAVLVLGEHILPNNITLLRIGKKRYHIVRWVTPS</sequence>
<dbReference type="OrthoDB" id="337870at2759"/>
<keyword evidence="7 15" id="KW-0067">ATP-binding</keyword>
<dbReference type="Gene3D" id="3.40.50.620">
    <property type="entry name" value="HUPs"/>
    <property type="match status" value="1"/>
</dbReference>
<evidence type="ECO:0000256" key="12">
    <source>
        <dbReference type="ARBA" id="ARBA00023146"/>
    </source>
</evidence>
<comment type="similarity">
    <text evidence="3 15">Belongs to the class-I aminoacyl-tRNA synthetase family.</text>
</comment>
<evidence type="ECO:0000256" key="13">
    <source>
        <dbReference type="ARBA" id="ARBA00048248"/>
    </source>
</evidence>
<evidence type="ECO:0000256" key="3">
    <source>
        <dbReference type="ARBA" id="ARBA00005594"/>
    </source>
</evidence>
<dbReference type="EMBL" id="JAIWYP010000002">
    <property type="protein sequence ID" value="KAH3861556.1"/>
    <property type="molecule type" value="Genomic_DNA"/>
</dbReference>
<keyword evidence="12 15" id="KW-0030">Aminoacyl-tRNA synthetase</keyword>
<dbReference type="PANTHER" id="PTHR11766:SF0">
    <property type="entry name" value="TYROSINE--TRNA LIGASE, MITOCHONDRIAL"/>
    <property type="match status" value="1"/>
</dbReference>
<evidence type="ECO:0000256" key="14">
    <source>
        <dbReference type="PROSITE-ProRule" id="PRU00182"/>
    </source>
</evidence>
<protein>
    <recommendedName>
        <fullName evidence="15">Tyrosine--tRNA ligase</fullName>
        <ecNumber evidence="15">6.1.1.1</ecNumber>
    </recommendedName>
    <alternativeName>
        <fullName evidence="15">Tyrosyl-tRNA synthetase</fullName>
    </alternativeName>
</protein>